<dbReference type="CDD" id="cd07067">
    <property type="entry name" value="HP_PGM_like"/>
    <property type="match status" value="1"/>
</dbReference>
<evidence type="ECO:0000313" key="4">
    <source>
        <dbReference type="Proteomes" id="UP000006514"/>
    </source>
</evidence>
<gene>
    <name evidence="3" type="ORF">AURDEDRAFT_115468</name>
</gene>
<dbReference type="InterPro" id="IPR029033">
    <property type="entry name" value="His_PPase_superfam"/>
</dbReference>
<sequence length="258" mass="29087">MSKFTYSLLKDVFMQDDPAYVPSPEQIPTRFGLLQGTWPDVKQLNASAEPGTTFKLLFIARHGEGFHNAASRKFGKEIWEAHWAYLTGDDELTWGPDPELNELGIRQAELARQAWEQYSAPAPELVLCSPLRRALHTCSITFPGRQARVIEDVRELITGYSCDYRLPASSLHAQYPQHDFSGLESETDPNAGFRETHEQLVQRVRRVLDSVFEEQPQVVSITAHGDWMKAASEVLGRKAYRIPTGGAVAYLVKAVRQD</sequence>
<accession>J0WYP2</accession>
<dbReference type="InterPro" id="IPR013078">
    <property type="entry name" value="His_Pase_superF_clade-1"/>
</dbReference>
<dbReference type="GO" id="GO:0005737">
    <property type="term" value="C:cytoplasm"/>
    <property type="evidence" value="ECO:0007669"/>
    <property type="project" value="TreeGrafter"/>
</dbReference>
<dbReference type="AlphaFoldDB" id="J0WYP2"/>
<dbReference type="PANTHER" id="PTHR48100:SF1">
    <property type="entry name" value="HISTIDINE PHOSPHATASE FAMILY PROTEIN-RELATED"/>
    <property type="match status" value="1"/>
</dbReference>
<evidence type="ECO:0000256" key="1">
    <source>
        <dbReference type="ARBA" id="ARBA00023152"/>
    </source>
</evidence>
<dbReference type="Pfam" id="PF00300">
    <property type="entry name" value="His_Phos_1"/>
    <property type="match status" value="1"/>
</dbReference>
<keyword evidence="2" id="KW-0413">Isomerase</keyword>
<dbReference type="KEGG" id="adl:AURDEDRAFT_115468"/>
<reference evidence="4" key="1">
    <citation type="journal article" date="2012" name="Science">
        <title>The Paleozoic origin of enzymatic lignin decomposition reconstructed from 31 fungal genomes.</title>
        <authorList>
            <person name="Floudas D."/>
            <person name="Binder M."/>
            <person name="Riley R."/>
            <person name="Barry K."/>
            <person name="Blanchette R.A."/>
            <person name="Henrissat B."/>
            <person name="Martinez A.T."/>
            <person name="Otillar R."/>
            <person name="Spatafora J.W."/>
            <person name="Yadav J.S."/>
            <person name="Aerts A."/>
            <person name="Benoit I."/>
            <person name="Boyd A."/>
            <person name="Carlson A."/>
            <person name="Copeland A."/>
            <person name="Coutinho P.M."/>
            <person name="de Vries R.P."/>
            <person name="Ferreira P."/>
            <person name="Findley K."/>
            <person name="Foster B."/>
            <person name="Gaskell J."/>
            <person name="Glotzer D."/>
            <person name="Gorecki P."/>
            <person name="Heitman J."/>
            <person name="Hesse C."/>
            <person name="Hori C."/>
            <person name="Igarashi K."/>
            <person name="Jurgens J.A."/>
            <person name="Kallen N."/>
            <person name="Kersten P."/>
            <person name="Kohler A."/>
            <person name="Kuees U."/>
            <person name="Kumar T.K.A."/>
            <person name="Kuo A."/>
            <person name="LaButti K."/>
            <person name="Larrondo L.F."/>
            <person name="Lindquist E."/>
            <person name="Ling A."/>
            <person name="Lombard V."/>
            <person name="Lucas S."/>
            <person name="Lundell T."/>
            <person name="Martin R."/>
            <person name="McLaughlin D.J."/>
            <person name="Morgenstern I."/>
            <person name="Morin E."/>
            <person name="Murat C."/>
            <person name="Nagy L.G."/>
            <person name="Nolan M."/>
            <person name="Ohm R.A."/>
            <person name="Patyshakuliyeva A."/>
            <person name="Rokas A."/>
            <person name="Ruiz-Duenas F.J."/>
            <person name="Sabat G."/>
            <person name="Salamov A."/>
            <person name="Samejima M."/>
            <person name="Schmutz J."/>
            <person name="Slot J.C."/>
            <person name="St John F."/>
            <person name="Stenlid J."/>
            <person name="Sun H."/>
            <person name="Sun S."/>
            <person name="Syed K."/>
            <person name="Tsang A."/>
            <person name="Wiebenga A."/>
            <person name="Young D."/>
            <person name="Pisabarro A."/>
            <person name="Eastwood D.C."/>
            <person name="Martin F."/>
            <person name="Cullen D."/>
            <person name="Grigoriev I.V."/>
            <person name="Hibbett D.S."/>
        </authorList>
    </citation>
    <scope>NUCLEOTIDE SEQUENCE [LARGE SCALE GENOMIC DNA]</scope>
    <source>
        <strain evidence="4">TFB10046</strain>
    </source>
</reference>
<dbReference type="InParanoid" id="J0WYP2"/>
<dbReference type="SMART" id="SM00855">
    <property type="entry name" value="PGAM"/>
    <property type="match status" value="1"/>
</dbReference>
<dbReference type="InterPro" id="IPR050275">
    <property type="entry name" value="PGM_Phosphatase"/>
</dbReference>
<organism evidence="3 4">
    <name type="scientific">Auricularia subglabra (strain TFB-10046 / SS5)</name>
    <name type="common">White-rot fungus</name>
    <name type="synonym">Auricularia delicata (strain TFB10046)</name>
    <dbReference type="NCBI Taxonomy" id="717982"/>
    <lineage>
        <taxon>Eukaryota</taxon>
        <taxon>Fungi</taxon>
        <taxon>Dikarya</taxon>
        <taxon>Basidiomycota</taxon>
        <taxon>Agaricomycotina</taxon>
        <taxon>Agaricomycetes</taxon>
        <taxon>Auriculariales</taxon>
        <taxon>Auriculariaceae</taxon>
        <taxon>Auricularia</taxon>
    </lineage>
</organism>
<dbReference type="OrthoDB" id="496981at2759"/>
<dbReference type="SUPFAM" id="SSF53254">
    <property type="entry name" value="Phosphoglycerate mutase-like"/>
    <property type="match status" value="1"/>
</dbReference>
<dbReference type="EMBL" id="JH687793">
    <property type="protein sequence ID" value="EJD41357.1"/>
    <property type="molecule type" value="Genomic_DNA"/>
</dbReference>
<dbReference type="GO" id="GO:0016791">
    <property type="term" value="F:phosphatase activity"/>
    <property type="evidence" value="ECO:0007669"/>
    <property type="project" value="TreeGrafter"/>
</dbReference>
<dbReference type="Gene3D" id="3.40.50.1240">
    <property type="entry name" value="Phosphoglycerate mutase-like"/>
    <property type="match status" value="1"/>
</dbReference>
<dbReference type="PANTHER" id="PTHR48100">
    <property type="entry name" value="BROAD-SPECIFICITY PHOSPHATASE YOR283W-RELATED"/>
    <property type="match status" value="1"/>
</dbReference>
<dbReference type="PROSITE" id="PS00175">
    <property type="entry name" value="PG_MUTASE"/>
    <property type="match status" value="1"/>
</dbReference>
<dbReference type="FunCoup" id="J0WYP2">
    <property type="interactions" value="39"/>
</dbReference>
<dbReference type="Proteomes" id="UP000006514">
    <property type="component" value="Unassembled WGS sequence"/>
</dbReference>
<name>J0WYP2_AURST</name>
<dbReference type="eggNOG" id="KOG4754">
    <property type="taxonomic scope" value="Eukaryota"/>
</dbReference>
<evidence type="ECO:0000256" key="2">
    <source>
        <dbReference type="ARBA" id="ARBA00023235"/>
    </source>
</evidence>
<dbReference type="OMA" id="HGLGVHN"/>
<evidence type="ECO:0000313" key="3">
    <source>
        <dbReference type="EMBL" id="EJD41357.1"/>
    </source>
</evidence>
<keyword evidence="4" id="KW-1185">Reference proteome</keyword>
<dbReference type="InterPro" id="IPR001345">
    <property type="entry name" value="PG/BPGM_mutase_AS"/>
</dbReference>
<proteinExistence type="predicted"/>
<keyword evidence="1" id="KW-0324">Glycolysis</keyword>
<protein>
    <submittedName>
        <fullName evidence="3">Phosphoglycerate mutase-like protein</fullName>
    </submittedName>
</protein>